<organism evidence="12">
    <name type="scientific">Aphanomyces astaci</name>
    <name type="common">Crayfish plague agent</name>
    <dbReference type="NCBI Taxonomy" id="112090"/>
    <lineage>
        <taxon>Eukaryota</taxon>
        <taxon>Sar</taxon>
        <taxon>Stramenopiles</taxon>
        <taxon>Oomycota</taxon>
        <taxon>Saprolegniomycetes</taxon>
        <taxon>Saprolegniales</taxon>
        <taxon>Verrucalvaceae</taxon>
        <taxon>Aphanomyces</taxon>
    </lineage>
</organism>
<feature type="compositionally biased region" description="Low complexity" evidence="10">
    <location>
        <begin position="87"/>
        <end position="105"/>
    </location>
</feature>
<reference evidence="12" key="1">
    <citation type="submission" date="2013-12" db="EMBL/GenBank/DDBJ databases">
        <title>The Genome Sequence of Aphanomyces astaci APO3.</title>
        <authorList>
            <consortium name="The Broad Institute Genomics Platform"/>
            <person name="Russ C."/>
            <person name="Tyler B."/>
            <person name="van West P."/>
            <person name="Dieguez-Uribeondo J."/>
            <person name="Young S.K."/>
            <person name="Zeng Q."/>
            <person name="Gargeya S."/>
            <person name="Fitzgerald M."/>
            <person name="Abouelleil A."/>
            <person name="Alvarado L."/>
            <person name="Chapman S.B."/>
            <person name="Gainer-Dewar J."/>
            <person name="Goldberg J."/>
            <person name="Griggs A."/>
            <person name="Gujja S."/>
            <person name="Hansen M."/>
            <person name="Howarth C."/>
            <person name="Imamovic A."/>
            <person name="Ireland A."/>
            <person name="Larimer J."/>
            <person name="McCowan C."/>
            <person name="Murphy C."/>
            <person name="Pearson M."/>
            <person name="Poon T.W."/>
            <person name="Priest M."/>
            <person name="Roberts A."/>
            <person name="Saif S."/>
            <person name="Shea T."/>
            <person name="Sykes S."/>
            <person name="Wortman J."/>
            <person name="Nusbaum C."/>
            <person name="Birren B."/>
        </authorList>
    </citation>
    <scope>NUCLEOTIDE SEQUENCE [LARGE SCALE GENOMIC DNA]</scope>
    <source>
        <strain evidence="12">APO3</strain>
    </source>
</reference>
<dbReference type="PANTHER" id="PTHR21327">
    <property type="entry name" value="GTP CYCLOHYDROLASE II-RELATED"/>
    <property type="match status" value="1"/>
</dbReference>
<comment type="pathway">
    <text evidence="3">Cofactor biosynthesis; riboflavin biosynthesis; 2-hydroxy-3-oxobutyl phosphate from D-ribulose 5-phosphate: step 1/1.</text>
</comment>
<feature type="compositionally biased region" description="Low complexity" evidence="10">
    <location>
        <begin position="117"/>
        <end position="126"/>
    </location>
</feature>
<evidence type="ECO:0000256" key="10">
    <source>
        <dbReference type="SAM" id="MobiDB-lite"/>
    </source>
</evidence>
<dbReference type="OrthoDB" id="60371at2759"/>
<dbReference type="UniPathway" id="UPA00275"/>
<dbReference type="PANTHER" id="PTHR21327:SF18">
    <property type="entry name" value="3,4-DIHYDROXY-2-BUTANONE 4-PHOSPHATE SYNTHASE"/>
    <property type="match status" value="1"/>
</dbReference>
<evidence type="ECO:0000313" key="12">
    <source>
        <dbReference type="EMBL" id="ETV79623.1"/>
    </source>
</evidence>
<dbReference type="InterPro" id="IPR017945">
    <property type="entry name" value="DHBP_synth_RibB-like_a/b_dom"/>
</dbReference>
<evidence type="ECO:0000256" key="1">
    <source>
        <dbReference type="ARBA" id="ARBA00001936"/>
    </source>
</evidence>
<name>W4GL49_APHAT</name>
<dbReference type="NCBIfam" id="TIGR00506">
    <property type="entry name" value="ribB"/>
    <property type="match status" value="1"/>
</dbReference>
<keyword evidence="11" id="KW-0472">Membrane</keyword>
<dbReference type="GO" id="GO:0005829">
    <property type="term" value="C:cytosol"/>
    <property type="evidence" value="ECO:0007669"/>
    <property type="project" value="TreeGrafter"/>
</dbReference>
<evidence type="ECO:0000256" key="9">
    <source>
        <dbReference type="ARBA" id="ARBA00023239"/>
    </source>
</evidence>
<evidence type="ECO:0000256" key="11">
    <source>
        <dbReference type="SAM" id="Phobius"/>
    </source>
</evidence>
<dbReference type="VEuPathDB" id="FungiDB:H257_06883"/>
<dbReference type="Gene3D" id="3.90.870.10">
    <property type="entry name" value="DHBP synthase"/>
    <property type="match status" value="1"/>
</dbReference>
<dbReference type="SUPFAM" id="SSF55821">
    <property type="entry name" value="YrdC/RibB"/>
    <property type="match status" value="1"/>
</dbReference>
<protein>
    <recommendedName>
        <fullName evidence="4">3,4-dihydroxy-2-butanone-4-phosphate synthase</fullName>
        <ecNumber evidence="4">4.1.99.12</ecNumber>
    </recommendedName>
</protein>
<keyword evidence="9" id="KW-0456">Lyase</keyword>
<gene>
    <name evidence="12" type="ORF">H257_06883</name>
</gene>
<dbReference type="Pfam" id="PF00926">
    <property type="entry name" value="DHBP_synthase"/>
    <property type="match status" value="1"/>
</dbReference>
<evidence type="ECO:0000256" key="3">
    <source>
        <dbReference type="ARBA" id="ARBA00004904"/>
    </source>
</evidence>
<dbReference type="STRING" id="112090.W4GL49"/>
<proteinExistence type="inferred from homology"/>
<comment type="cofactor">
    <cofactor evidence="2">
        <name>Mg(2+)</name>
        <dbReference type="ChEBI" id="CHEBI:18420"/>
    </cofactor>
</comment>
<dbReference type="RefSeq" id="XP_009830559.1">
    <property type="nucleotide sequence ID" value="XM_009832257.1"/>
</dbReference>
<feature type="region of interest" description="Disordered" evidence="10">
    <location>
        <begin position="139"/>
        <end position="177"/>
    </location>
</feature>
<feature type="region of interest" description="Disordered" evidence="10">
    <location>
        <begin position="421"/>
        <end position="440"/>
    </location>
</feature>
<dbReference type="EC" id="4.1.99.12" evidence="4"/>
<sequence length="822" mass="87373">MAITTSRFQRRVLYVVVLAAVAVTNIVAADNSSNSTSQMPHTNMPTVIANTSVVTTLAPITSAPPVNTTTSPPTTTPPTTKPPTTAPPKTTTAPPTTTSTSLAPSTSPPHTTPPPATTTTPAPTTSVVAPLPSILAIDIPPPSTLEVDMSDITPMPSSPRLPRPSTQNPTSGEGDHDNSMGTIFVVSVSGAAVILLGIAALVVHRRRQAHQDSSDSTIDDSILAPPSIKTRRTNNPSVVLVQHDYGSGVPPGGITNYATSVRKKQRSLPKPSASPSTEIAVLGGAMNQGGGSHAAAADDRSSSFFTWDSQRGGSIDDVALQRHLNKHLPPPPPPLAFGEFDGGVHHAKYITTTITPSRRRRDCVSFQSPKSMSYNDHVAAIHAADVGTDDDDDMTMHKFSFLSNGSVVDPRYTPRQYAPAVSLASDDDMSSLDDSSSMYHSTRDSYDSVAHAKSGDRDTNHSVDSCDMAVSTAATNVGTSSVEDALQAIRDGKFVVVMDNEDRENEGDLITAAEKATEESLAFMIRYSSGVVCAPLTVQRINELQLPMMVPNNTEVRKCKFTVTVDLDEGNTTGISAADRARTIRALADPTVSASAFNRPGHVFPLVSVDGGVLARAGHTEASVDLARLAGCTPAAFICEINDDYGRMLRRPQLEVFAQTHQLHLITISDLIRYRFSRETVVQRLTEPTVLHTPFGAATKITFGSTYDDQRYDALVVGQVTSTGTLVHLVQGTLEGSIEAQFAHQHIVRQGKAGVLVFVPGYEGLVDVSGELMAQQSIFGMGLQILRQLGATSVVLVAATAPLFDTNGFGIDVERFEVLATQ</sequence>
<comment type="cofactor">
    <cofactor evidence="1">
        <name>Mn(2+)</name>
        <dbReference type="ChEBI" id="CHEBI:29035"/>
    </cofactor>
</comment>
<dbReference type="EMBL" id="KI913127">
    <property type="protein sequence ID" value="ETV79623.1"/>
    <property type="molecule type" value="Genomic_DNA"/>
</dbReference>
<evidence type="ECO:0000256" key="6">
    <source>
        <dbReference type="ARBA" id="ARBA00022723"/>
    </source>
</evidence>
<keyword evidence="6" id="KW-0479">Metal-binding</keyword>
<evidence type="ECO:0000256" key="4">
    <source>
        <dbReference type="ARBA" id="ARBA00012153"/>
    </source>
</evidence>
<keyword evidence="8" id="KW-0464">Manganese</keyword>
<keyword evidence="5" id="KW-0686">Riboflavin biosynthesis</keyword>
<feature type="compositionally biased region" description="Pro residues" evidence="10">
    <location>
        <begin position="106"/>
        <end position="116"/>
    </location>
</feature>
<feature type="compositionally biased region" description="Pro residues" evidence="10">
    <location>
        <begin position="74"/>
        <end position="86"/>
    </location>
</feature>
<evidence type="ECO:0000256" key="2">
    <source>
        <dbReference type="ARBA" id="ARBA00001946"/>
    </source>
</evidence>
<keyword evidence="11" id="KW-0812">Transmembrane</keyword>
<accession>W4GL49</accession>
<dbReference type="GeneID" id="20808879"/>
<feature type="region of interest" description="Disordered" evidence="10">
    <location>
        <begin position="61"/>
        <end position="126"/>
    </location>
</feature>
<feature type="compositionally biased region" description="Low complexity" evidence="10">
    <location>
        <begin position="61"/>
        <end position="73"/>
    </location>
</feature>
<keyword evidence="11" id="KW-1133">Transmembrane helix</keyword>
<dbReference type="AlphaFoldDB" id="W4GL49"/>
<evidence type="ECO:0000256" key="7">
    <source>
        <dbReference type="ARBA" id="ARBA00022842"/>
    </source>
</evidence>
<dbReference type="GO" id="GO:0046872">
    <property type="term" value="F:metal ion binding"/>
    <property type="evidence" value="ECO:0007669"/>
    <property type="project" value="UniProtKB-KW"/>
</dbReference>
<keyword evidence="7" id="KW-0460">Magnesium</keyword>
<dbReference type="GO" id="GO:0008686">
    <property type="term" value="F:3,4-dihydroxy-2-butanone-4-phosphate synthase activity"/>
    <property type="evidence" value="ECO:0007669"/>
    <property type="project" value="UniProtKB-EC"/>
</dbReference>
<dbReference type="SUPFAM" id="SSF142695">
    <property type="entry name" value="RibA-like"/>
    <property type="match status" value="1"/>
</dbReference>
<evidence type="ECO:0000256" key="5">
    <source>
        <dbReference type="ARBA" id="ARBA00022619"/>
    </source>
</evidence>
<dbReference type="InterPro" id="IPR036144">
    <property type="entry name" value="RibA-like_sf"/>
</dbReference>
<evidence type="ECO:0000256" key="8">
    <source>
        <dbReference type="ARBA" id="ARBA00023211"/>
    </source>
</evidence>
<feature type="transmembrane region" description="Helical" evidence="11">
    <location>
        <begin position="183"/>
        <end position="203"/>
    </location>
</feature>
<feature type="region of interest" description="Disordered" evidence="10">
    <location>
        <begin position="209"/>
        <end position="230"/>
    </location>
</feature>
<dbReference type="InterPro" id="IPR000422">
    <property type="entry name" value="DHBP_synthase_RibB"/>
</dbReference>
<dbReference type="GO" id="GO:0009231">
    <property type="term" value="P:riboflavin biosynthetic process"/>
    <property type="evidence" value="ECO:0007669"/>
    <property type="project" value="UniProtKB-UniPathway"/>
</dbReference>
<dbReference type="HAMAP" id="MF_00180">
    <property type="entry name" value="RibB"/>
    <property type="match status" value="1"/>
</dbReference>
<dbReference type="FunFam" id="3.90.870.10:FF:000001">
    <property type="entry name" value="Riboflavin biosynthesis protein RibBA"/>
    <property type="match status" value="1"/>
</dbReference>